<protein>
    <submittedName>
        <fullName evidence="2">Uncharacterized protein</fullName>
    </submittedName>
</protein>
<name>A0A6L5XVH6_9FIRM</name>
<sequence>MKLQFKKRYLLISIILLCLIAVFYFYTKLDTVTIHIKNNTSQSLTGLTVNYTGSSSEYSIPTIPANSSCTKQLTLPADFDEGQIEMIAYGRNYTILGYLERGTFHRLTVNINTIDKNKKLTLKVKTSFLSSCFHI</sequence>
<evidence type="ECO:0000313" key="3">
    <source>
        <dbReference type="Proteomes" id="UP000482209"/>
    </source>
</evidence>
<accession>A0A6L5XVH6</accession>
<dbReference type="AlphaFoldDB" id="A0A6L5XVH6"/>
<keyword evidence="1" id="KW-0472">Membrane</keyword>
<keyword evidence="1" id="KW-1133">Transmembrane helix</keyword>
<keyword evidence="1" id="KW-0812">Transmembrane</keyword>
<organism evidence="2 3">
    <name type="scientific">Velocimicrobium porci</name>
    <dbReference type="NCBI Taxonomy" id="2606634"/>
    <lineage>
        <taxon>Bacteria</taxon>
        <taxon>Bacillati</taxon>
        <taxon>Bacillota</taxon>
        <taxon>Clostridia</taxon>
        <taxon>Lachnospirales</taxon>
        <taxon>Lachnospiraceae</taxon>
        <taxon>Velocimicrobium</taxon>
    </lineage>
</organism>
<reference evidence="2 3" key="1">
    <citation type="submission" date="2019-08" db="EMBL/GenBank/DDBJ databases">
        <title>In-depth cultivation of the pig gut microbiome towards novel bacterial diversity and tailored functional studies.</title>
        <authorList>
            <person name="Wylensek D."/>
            <person name="Hitch T.C.A."/>
            <person name="Clavel T."/>
        </authorList>
    </citation>
    <scope>NUCLEOTIDE SEQUENCE [LARGE SCALE GENOMIC DNA]</scope>
    <source>
        <strain evidence="2 3">WCA-693-APC-MOT-I</strain>
    </source>
</reference>
<dbReference type="RefSeq" id="WP_154516739.1">
    <property type="nucleotide sequence ID" value="NZ_VUMT01000002.1"/>
</dbReference>
<proteinExistence type="predicted"/>
<keyword evidence="3" id="KW-1185">Reference proteome</keyword>
<feature type="transmembrane region" description="Helical" evidence="1">
    <location>
        <begin position="9"/>
        <end position="27"/>
    </location>
</feature>
<evidence type="ECO:0000313" key="2">
    <source>
        <dbReference type="EMBL" id="MSS62752.1"/>
    </source>
</evidence>
<comment type="caution">
    <text evidence="2">The sequence shown here is derived from an EMBL/GenBank/DDBJ whole genome shotgun (WGS) entry which is preliminary data.</text>
</comment>
<dbReference type="EMBL" id="VUMT01000002">
    <property type="protein sequence ID" value="MSS62752.1"/>
    <property type="molecule type" value="Genomic_DNA"/>
</dbReference>
<gene>
    <name evidence="2" type="ORF">FYJ58_02450</name>
</gene>
<evidence type="ECO:0000256" key="1">
    <source>
        <dbReference type="SAM" id="Phobius"/>
    </source>
</evidence>
<dbReference type="Proteomes" id="UP000482209">
    <property type="component" value="Unassembled WGS sequence"/>
</dbReference>